<dbReference type="CDD" id="cd00207">
    <property type="entry name" value="fer2"/>
    <property type="match status" value="1"/>
</dbReference>
<keyword evidence="20" id="KW-1185">Reference proteome</keyword>
<dbReference type="InterPro" id="IPR017900">
    <property type="entry name" value="4Fe4S_Fe_S_CS"/>
</dbReference>
<comment type="function">
    <text evidence="14">NDH-1 shuttles electrons from NADH, via FMN and iron-sulfur (Fe-S) centers, to quinones in the respiratory chain. Couples the redox reaction to proton translocation (for every two electrons transferred, four hydrogen ions are translocated across the cytoplasmic membrane), and thus conserves the redox energy in a proton gradient.</text>
</comment>
<dbReference type="Gene3D" id="3.10.20.740">
    <property type="match status" value="1"/>
</dbReference>
<dbReference type="PROSITE" id="PS51379">
    <property type="entry name" value="4FE4S_FER_2"/>
    <property type="match status" value="1"/>
</dbReference>
<dbReference type="FunFam" id="3.30.70.20:FF:000002">
    <property type="entry name" value="NADH-ubiquinone oxidoreductase 75 kDa subunit"/>
    <property type="match status" value="1"/>
</dbReference>
<dbReference type="Gene3D" id="3.40.228.10">
    <property type="entry name" value="Dimethylsulfoxide Reductase, domain 2"/>
    <property type="match status" value="1"/>
</dbReference>
<dbReference type="Pfam" id="PF01568">
    <property type="entry name" value="Molydop_binding"/>
    <property type="match status" value="1"/>
</dbReference>
<evidence type="ECO:0000256" key="10">
    <source>
        <dbReference type="ARBA" id="ARBA00023014"/>
    </source>
</evidence>
<dbReference type="OrthoDB" id="9803192at2"/>
<dbReference type="PROSITE" id="PS00643">
    <property type="entry name" value="COMPLEX1_75K_3"/>
    <property type="match status" value="1"/>
</dbReference>
<dbReference type="InterPro" id="IPR019574">
    <property type="entry name" value="NADH_UbQ_OxRdtase_Gsu_4Fe4S-bd"/>
</dbReference>
<dbReference type="Gene3D" id="3.30.70.20">
    <property type="match status" value="1"/>
</dbReference>
<feature type="domain" description="4Fe-4S ferredoxin-type" evidence="16">
    <location>
        <begin position="184"/>
        <end position="213"/>
    </location>
</feature>
<reference evidence="19 20" key="1">
    <citation type="journal article" date="2010" name="Proc. Natl. Acad. Sci. U.S.A.">
        <title>A Nitrospira metagenome illuminates the physiology and evolution of globally important nitrite-oxidizing bacteria.</title>
        <authorList>
            <person name="Lucker S."/>
            <person name="Wagner M."/>
            <person name="Maixner F."/>
            <person name="Pelletier E."/>
            <person name="Koch H."/>
            <person name="Vacherie B."/>
            <person name="Rattei T."/>
            <person name="Sinninghe Damste J."/>
            <person name="Spieck E."/>
            <person name="Le Paslier D."/>
            <person name="Daims H."/>
        </authorList>
    </citation>
    <scope>NUCLEOTIDE SEQUENCE [LARGE SCALE GENOMIC DNA]</scope>
</reference>
<dbReference type="PROSITE" id="PS00642">
    <property type="entry name" value="COMPLEX1_75K_2"/>
    <property type="match status" value="1"/>
</dbReference>
<dbReference type="Pfam" id="PF13510">
    <property type="entry name" value="Fer2_4"/>
    <property type="match status" value="1"/>
</dbReference>
<dbReference type="Pfam" id="PF00384">
    <property type="entry name" value="Molybdopterin"/>
    <property type="match status" value="1"/>
</dbReference>
<comment type="cofactor">
    <cofactor evidence="1 14">
        <name>[4Fe-4S] cluster</name>
        <dbReference type="ChEBI" id="CHEBI:49883"/>
    </cofactor>
</comment>
<comment type="similarity">
    <text evidence="3 14">Belongs to the complex I 75 kDa subunit family.</text>
</comment>
<dbReference type="InterPro" id="IPR054351">
    <property type="entry name" value="NADH_UbQ_OxRdtase_ferredoxin"/>
</dbReference>
<protein>
    <recommendedName>
        <fullName evidence="14">NADH-quinone oxidoreductase</fullName>
        <ecNumber evidence="14">7.1.1.-</ecNumber>
    </recommendedName>
</protein>
<dbReference type="SMART" id="SM00926">
    <property type="entry name" value="Molybdop_Fe4S4"/>
    <property type="match status" value="1"/>
</dbReference>
<dbReference type="PANTHER" id="PTHR43105">
    <property type="entry name" value="RESPIRATORY NITRATE REDUCTASE"/>
    <property type="match status" value="1"/>
</dbReference>
<dbReference type="PROSITE" id="PS00198">
    <property type="entry name" value="4FE4S_FER_1"/>
    <property type="match status" value="1"/>
</dbReference>
<dbReference type="InterPro" id="IPR017896">
    <property type="entry name" value="4Fe4S_Fe-S-bd"/>
</dbReference>
<comment type="catalytic activity">
    <reaction evidence="13 14">
        <text>a quinone + NADH + 5 H(+)(in) = a quinol + NAD(+) + 4 H(+)(out)</text>
        <dbReference type="Rhea" id="RHEA:57888"/>
        <dbReference type="ChEBI" id="CHEBI:15378"/>
        <dbReference type="ChEBI" id="CHEBI:24646"/>
        <dbReference type="ChEBI" id="CHEBI:57540"/>
        <dbReference type="ChEBI" id="CHEBI:57945"/>
        <dbReference type="ChEBI" id="CHEBI:132124"/>
    </reaction>
</comment>
<dbReference type="PANTHER" id="PTHR43105:SF10">
    <property type="entry name" value="NADH-QUINONE OXIDOREDUCTASE SUBUNIT G"/>
    <property type="match status" value="1"/>
</dbReference>
<dbReference type="SUPFAM" id="SSF54292">
    <property type="entry name" value="2Fe-2S ferredoxin-like"/>
    <property type="match status" value="1"/>
</dbReference>
<evidence type="ECO:0000313" key="20">
    <source>
        <dbReference type="Proteomes" id="UP000001660"/>
    </source>
</evidence>
<dbReference type="STRING" id="330214.NIDE0609"/>
<dbReference type="InterPro" id="IPR010228">
    <property type="entry name" value="NADH_UbQ_OxRdtase_Gsu"/>
</dbReference>
<proteinExistence type="inferred from homology"/>
<dbReference type="Pfam" id="PF22117">
    <property type="entry name" value="Fer4_Nqo3"/>
    <property type="match status" value="1"/>
</dbReference>
<evidence type="ECO:0000256" key="8">
    <source>
        <dbReference type="ARBA" id="ARBA00022967"/>
    </source>
</evidence>
<evidence type="ECO:0000256" key="11">
    <source>
        <dbReference type="ARBA" id="ARBA00023027"/>
    </source>
</evidence>
<dbReference type="InterPro" id="IPR036010">
    <property type="entry name" value="2Fe-2S_ferredoxin-like_sf"/>
</dbReference>
<keyword evidence="6 14" id="KW-0874">Quinone</keyword>
<dbReference type="AlphaFoldDB" id="D8PAX3"/>
<dbReference type="InterPro" id="IPR001041">
    <property type="entry name" value="2Fe-2S_ferredoxin-type"/>
</dbReference>
<dbReference type="PROSITE" id="PS00641">
    <property type="entry name" value="COMPLEX1_75K_1"/>
    <property type="match status" value="1"/>
</dbReference>
<feature type="domain" description="2Fe-2S ferredoxin-type" evidence="15">
    <location>
        <begin position="7"/>
        <end position="85"/>
    </location>
</feature>
<dbReference type="PROSITE" id="PS51669">
    <property type="entry name" value="4FE4S_MOW_BIS_MGD"/>
    <property type="match status" value="1"/>
</dbReference>
<sequence length="889" mass="96769">MPDQKPETVRLTIDGTTVAVPKGTLVIEAARRVGVMIPHFCYHPKLKPDANCRMCLVEVEKMPKLQTACSTPVAEGMAVRTATTTVDDAHKSVLEFILANHPLDCPVCDQGGKCDLQDFSHQYTPTTSRFTETKRIFQKEYFSPLIETQMNRCVQCLRCVRYCDEIMDVKALAPVGRGTMTEIKHFGPHELDCEFCGGCIQICPVGAITSRLSMYEYRPWMLKRADTICTFCGDGCRITVQTKGNELIEVNSAHGAGRNNGDLCARGFFGFHASSDADRLTHPLIRREGKLVEATWEDALEYVAEQALRLKLAHSADAFGGLITSRCTNEDLYVFQKFMRQVIGTNRIDSSARYGHLNGVQALRRVQGTHRWTIAFEDIVAANALLLVGTNITETSPITGLKVKEAVKKRQASLVTMEALQPAIDTLSNITNLALQHFPTHPAQFGNTVLGLTKAVIEGNLVDATLAQQAPAFVQRLTSALQGISWENLEAVTGQTRTQWTETAKILAGANRLVILVGNGVLRHPGGDATVTNLLDLLILLGKLDKPGCGLGPLAEENNDQGAVEMGAVAEFFPGPAPLDDQPVRDRIATVWREELPRTPGASLTEMLAAANKGSLKALFVVGENPVGTLPAEAQAAEALGKLDLLVCQELFLTETAAMAHVVLPACSYMEKDGTFTNSEGHVQGVRQAINPVGDSRPDWEMFSALSVLMGSPLEYGDAREILKEIRTVIPGYGLLGPTPTPPKVDQAVLSGYLTQGFAGDAATRYAVSQPRQTGDGSFTLMFVQTLFHSGKLSTHSKGLLQLQQEGFLSINPEDAARLDLADGGQVKVSNSRGAITTTVKIRERVPAGLLWFPEHFDGEAKQLAEWTIDPRTQIPYFKLAHVSLAKVS</sequence>
<evidence type="ECO:0000256" key="3">
    <source>
        <dbReference type="ARBA" id="ARBA00005404"/>
    </source>
</evidence>
<gene>
    <name evidence="19" type="primary">nuoG</name>
    <name evidence="19" type="ORF">NIDE0609</name>
</gene>
<dbReference type="PROSITE" id="PS51085">
    <property type="entry name" value="2FE2S_FER_2"/>
    <property type="match status" value="1"/>
</dbReference>
<evidence type="ECO:0000256" key="4">
    <source>
        <dbReference type="ARBA" id="ARBA00022485"/>
    </source>
</evidence>
<dbReference type="eggNOG" id="COG3383">
    <property type="taxonomic scope" value="Bacteria"/>
</dbReference>
<evidence type="ECO:0000256" key="9">
    <source>
        <dbReference type="ARBA" id="ARBA00023004"/>
    </source>
</evidence>
<evidence type="ECO:0000256" key="5">
    <source>
        <dbReference type="ARBA" id="ARBA00022714"/>
    </source>
</evidence>
<evidence type="ECO:0000256" key="12">
    <source>
        <dbReference type="ARBA" id="ARBA00023075"/>
    </source>
</evidence>
<dbReference type="SUPFAM" id="SSF50692">
    <property type="entry name" value="ADC-like"/>
    <property type="match status" value="1"/>
</dbReference>
<dbReference type="Gene3D" id="2.40.40.20">
    <property type="match status" value="1"/>
</dbReference>
<feature type="domain" description="4Fe-4S His(Cys)3-ligated-type" evidence="18">
    <location>
        <begin position="85"/>
        <end position="124"/>
    </location>
</feature>
<keyword evidence="8 14" id="KW-1278">Translocase</keyword>
<dbReference type="Gene3D" id="2.20.25.90">
    <property type="entry name" value="ADC-like domains"/>
    <property type="match status" value="1"/>
</dbReference>
<dbReference type="GO" id="GO:0016020">
    <property type="term" value="C:membrane"/>
    <property type="evidence" value="ECO:0007669"/>
    <property type="project" value="InterPro"/>
</dbReference>
<dbReference type="EMBL" id="FP929003">
    <property type="protein sequence ID" value="CBK40382.1"/>
    <property type="molecule type" value="Genomic_DNA"/>
</dbReference>
<dbReference type="Gene3D" id="3.40.50.740">
    <property type="match status" value="1"/>
</dbReference>
<accession>D8PAX3</accession>
<dbReference type="Proteomes" id="UP000001660">
    <property type="component" value="Chromosome"/>
</dbReference>
<keyword evidence="7 14" id="KW-0479">Metal-binding</keyword>
<keyword evidence="10 14" id="KW-0411">Iron-sulfur</keyword>
<keyword evidence="11 14" id="KW-0520">NAD</keyword>
<dbReference type="GO" id="GO:0008137">
    <property type="term" value="F:NADH dehydrogenase (ubiquinone) activity"/>
    <property type="evidence" value="ECO:0007669"/>
    <property type="project" value="UniProtKB-UniRule"/>
</dbReference>
<keyword evidence="4 14" id="KW-0004">4Fe-4S</keyword>
<dbReference type="GO" id="GO:0051539">
    <property type="term" value="F:4 iron, 4 sulfur cluster binding"/>
    <property type="evidence" value="ECO:0007669"/>
    <property type="project" value="UniProtKB-KW"/>
</dbReference>
<dbReference type="GO" id="GO:0003954">
    <property type="term" value="F:NADH dehydrogenase activity"/>
    <property type="evidence" value="ECO:0007669"/>
    <property type="project" value="TreeGrafter"/>
</dbReference>
<comment type="function">
    <text evidence="2">NDH-1 shuttles electrons from NADH, via FMN and iron-sulfur (Fe-S) centers, to quinones in the respiratory chain. The immediate electron acceptor for the enzyme in this species is believed to be ubiquinone. Couples the redox reaction to proton translocation (for every two electrons transferred, four hydrogen ions are translocated across the cytoplasmic membrane), and thus conserves the redox energy in a proton gradient.</text>
</comment>
<dbReference type="EC" id="7.1.1.-" evidence="14"/>
<keyword evidence="5 14" id="KW-0001">2Fe-2S</keyword>
<keyword evidence="9 14" id="KW-0408">Iron</keyword>
<name>D8PAX3_9BACT</name>
<evidence type="ECO:0000256" key="13">
    <source>
        <dbReference type="ARBA" id="ARBA00047712"/>
    </source>
</evidence>
<dbReference type="FunFam" id="3.10.20.740:FF:000001">
    <property type="entry name" value="NADH-quinone oxidoreductase subunit G"/>
    <property type="match status" value="1"/>
</dbReference>
<dbReference type="InterPro" id="IPR006656">
    <property type="entry name" value="Mopterin_OxRdtase"/>
</dbReference>
<dbReference type="Pfam" id="PF10588">
    <property type="entry name" value="NADH-G_4Fe-4S_3"/>
    <property type="match status" value="1"/>
</dbReference>
<dbReference type="SUPFAM" id="SSF54862">
    <property type="entry name" value="4Fe-4S ferredoxins"/>
    <property type="match status" value="1"/>
</dbReference>
<dbReference type="Pfam" id="PF04879">
    <property type="entry name" value="Molybdop_Fe4S4"/>
    <property type="match status" value="1"/>
</dbReference>
<dbReference type="HOGENOM" id="CLU_000422_4_0_0"/>
<dbReference type="PIRSF" id="PIRSF036643">
    <property type="entry name" value="FDH_alpha"/>
    <property type="match status" value="1"/>
</dbReference>
<feature type="domain" description="4Fe-4S Mo/W bis-MGD-type" evidence="17">
    <location>
        <begin position="222"/>
        <end position="278"/>
    </location>
</feature>
<evidence type="ECO:0000256" key="6">
    <source>
        <dbReference type="ARBA" id="ARBA00022719"/>
    </source>
</evidence>
<evidence type="ECO:0000259" key="15">
    <source>
        <dbReference type="PROSITE" id="PS51085"/>
    </source>
</evidence>
<dbReference type="InterPro" id="IPR050123">
    <property type="entry name" value="Prok_molybdopt-oxidoreductase"/>
</dbReference>
<dbReference type="SMART" id="SM00929">
    <property type="entry name" value="NADH-G_4Fe-4S_3"/>
    <property type="match status" value="1"/>
</dbReference>
<dbReference type="KEGG" id="nde:NIDE0609"/>
<keyword evidence="19" id="KW-0560">Oxidoreductase</keyword>
<evidence type="ECO:0000256" key="2">
    <source>
        <dbReference type="ARBA" id="ARBA00002378"/>
    </source>
</evidence>
<dbReference type="GO" id="GO:0043546">
    <property type="term" value="F:molybdopterin cofactor binding"/>
    <property type="evidence" value="ECO:0007669"/>
    <property type="project" value="InterPro"/>
</dbReference>
<dbReference type="GO" id="GO:0046872">
    <property type="term" value="F:metal ion binding"/>
    <property type="evidence" value="ECO:0007669"/>
    <property type="project" value="UniProtKB-UniRule"/>
</dbReference>
<dbReference type="InterPro" id="IPR006963">
    <property type="entry name" value="Mopterin_OxRdtase_4Fe-4S_dom"/>
</dbReference>
<evidence type="ECO:0000259" key="18">
    <source>
        <dbReference type="PROSITE" id="PS51839"/>
    </source>
</evidence>
<evidence type="ECO:0000259" key="16">
    <source>
        <dbReference type="PROSITE" id="PS51379"/>
    </source>
</evidence>
<dbReference type="GO" id="GO:0051537">
    <property type="term" value="F:2 iron, 2 sulfur cluster binding"/>
    <property type="evidence" value="ECO:0007669"/>
    <property type="project" value="UniProtKB-UniRule"/>
</dbReference>
<comment type="cofactor">
    <cofactor evidence="14">
        <name>[2Fe-2S] cluster</name>
        <dbReference type="ChEBI" id="CHEBI:190135"/>
    </cofactor>
    <text evidence="14">Binds 1 [2Fe-2S] cluster per subunit.</text>
</comment>
<dbReference type="PROSITE" id="PS51839">
    <property type="entry name" value="4FE4S_HC3"/>
    <property type="match status" value="1"/>
</dbReference>
<dbReference type="InterPro" id="IPR006657">
    <property type="entry name" value="MoPterin_dinucl-bd_dom"/>
</dbReference>
<evidence type="ECO:0000256" key="7">
    <source>
        <dbReference type="ARBA" id="ARBA00022723"/>
    </source>
</evidence>
<dbReference type="InterPro" id="IPR009010">
    <property type="entry name" value="Asp_de-COase-like_dom_sf"/>
</dbReference>
<evidence type="ECO:0000256" key="1">
    <source>
        <dbReference type="ARBA" id="ARBA00001966"/>
    </source>
</evidence>
<dbReference type="InterPro" id="IPR000283">
    <property type="entry name" value="NADH_UbQ_OxRdtase_75kDa_su_CS"/>
</dbReference>
<evidence type="ECO:0000259" key="17">
    <source>
        <dbReference type="PROSITE" id="PS51669"/>
    </source>
</evidence>
<evidence type="ECO:0000313" key="19">
    <source>
        <dbReference type="EMBL" id="CBK40382.1"/>
    </source>
</evidence>
<dbReference type="NCBIfam" id="TIGR01973">
    <property type="entry name" value="NuoG"/>
    <property type="match status" value="1"/>
</dbReference>
<organism evidence="19 20">
    <name type="scientific">Nitrospira defluvii</name>
    <dbReference type="NCBI Taxonomy" id="330214"/>
    <lineage>
        <taxon>Bacteria</taxon>
        <taxon>Pseudomonadati</taxon>
        <taxon>Nitrospirota</taxon>
        <taxon>Nitrospiria</taxon>
        <taxon>Nitrospirales</taxon>
        <taxon>Nitrospiraceae</taxon>
        <taxon>Nitrospira</taxon>
    </lineage>
</organism>
<dbReference type="GO" id="GO:0042773">
    <property type="term" value="P:ATP synthesis coupled electron transport"/>
    <property type="evidence" value="ECO:0007669"/>
    <property type="project" value="InterPro"/>
</dbReference>
<keyword evidence="12" id="KW-0830">Ubiquinone</keyword>
<evidence type="ECO:0000256" key="14">
    <source>
        <dbReference type="RuleBase" id="RU003525"/>
    </source>
</evidence>
<dbReference type="GO" id="GO:0048038">
    <property type="term" value="F:quinone binding"/>
    <property type="evidence" value="ECO:0007669"/>
    <property type="project" value="UniProtKB-UniRule"/>
</dbReference>
<dbReference type="SUPFAM" id="SSF53706">
    <property type="entry name" value="Formate dehydrogenase/DMSO reductase, domains 1-3"/>
    <property type="match status" value="1"/>
</dbReference>